<dbReference type="InterPro" id="IPR006311">
    <property type="entry name" value="TAT_signal"/>
</dbReference>
<dbReference type="InterPro" id="IPR017937">
    <property type="entry name" value="Thioredoxin_CS"/>
</dbReference>
<dbReference type="InterPro" id="IPR050553">
    <property type="entry name" value="Thioredoxin_ResA/DsbE_sf"/>
</dbReference>
<dbReference type="PANTHER" id="PTHR42852:SF18">
    <property type="entry name" value="CHROMOSOME UNDETERMINED SCAFFOLD_47, WHOLE GENOME SHOTGUN SEQUENCE"/>
    <property type="match status" value="1"/>
</dbReference>
<sequence>MKAARRDTLRMAAAFLGLGACSLLPQAQAQDGALRRPWPARTPTPPVSLPGFEGPGFELAQARGKVVLLNFWASWCEPCRSEMPSLELLAQKYEARGLQVLAVNHRETDAALRRFVQQMPVDLPILRDADGAVARAYGVRIFPTSVLIARDGRAAFSVIGELDWTGPQARQWIEPLLG</sequence>
<dbReference type="SUPFAM" id="SSF52833">
    <property type="entry name" value="Thioredoxin-like"/>
    <property type="match status" value="1"/>
</dbReference>
<dbReference type="OrthoDB" id="9811352at2"/>
<dbReference type="PROSITE" id="PS00194">
    <property type="entry name" value="THIOREDOXIN_1"/>
    <property type="match status" value="1"/>
</dbReference>
<feature type="chain" id="PRO_5020367276" evidence="2">
    <location>
        <begin position="30"/>
        <end position="178"/>
    </location>
</feature>
<dbReference type="AlphaFoldDB" id="A0A4R6MZ50"/>
<keyword evidence="1" id="KW-0676">Redox-active center</keyword>
<dbReference type="EMBL" id="SNXE01000006">
    <property type="protein sequence ID" value="TDP07927.1"/>
    <property type="molecule type" value="Genomic_DNA"/>
</dbReference>
<dbReference type="GO" id="GO:0016853">
    <property type="term" value="F:isomerase activity"/>
    <property type="evidence" value="ECO:0007669"/>
    <property type="project" value="UniProtKB-KW"/>
</dbReference>
<dbReference type="GO" id="GO:0016209">
    <property type="term" value="F:antioxidant activity"/>
    <property type="evidence" value="ECO:0007669"/>
    <property type="project" value="InterPro"/>
</dbReference>
<dbReference type="PANTHER" id="PTHR42852">
    <property type="entry name" value="THIOL:DISULFIDE INTERCHANGE PROTEIN DSBE"/>
    <property type="match status" value="1"/>
</dbReference>
<accession>A0A4R6MZ50</accession>
<evidence type="ECO:0000256" key="2">
    <source>
        <dbReference type="SAM" id="SignalP"/>
    </source>
</evidence>
<dbReference type="PROSITE" id="PS51257">
    <property type="entry name" value="PROKAR_LIPOPROTEIN"/>
    <property type="match status" value="1"/>
</dbReference>
<name>A0A4R6MZ50_9BURK</name>
<dbReference type="Proteomes" id="UP000295357">
    <property type="component" value="Unassembled WGS sequence"/>
</dbReference>
<dbReference type="PROSITE" id="PS51352">
    <property type="entry name" value="THIOREDOXIN_2"/>
    <property type="match status" value="1"/>
</dbReference>
<organism evidence="4 5">
    <name type="scientific">Roseateles asaccharophilus</name>
    <dbReference type="NCBI Taxonomy" id="582607"/>
    <lineage>
        <taxon>Bacteria</taxon>
        <taxon>Pseudomonadati</taxon>
        <taxon>Pseudomonadota</taxon>
        <taxon>Betaproteobacteria</taxon>
        <taxon>Burkholderiales</taxon>
        <taxon>Sphaerotilaceae</taxon>
        <taxon>Roseateles</taxon>
    </lineage>
</organism>
<reference evidence="4 5" key="1">
    <citation type="submission" date="2019-03" db="EMBL/GenBank/DDBJ databases">
        <title>Genomic Encyclopedia of Type Strains, Phase IV (KMG-IV): sequencing the most valuable type-strain genomes for metagenomic binning, comparative biology and taxonomic classification.</title>
        <authorList>
            <person name="Goeker M."/>
        </authorList>
    </citation>
    <scope>NUCLEOTIDE SEQUENCE [LARGE SCALE GENOMIC DNA]</scope>
    <source>
        <strain evidence="4 5">DSM 25082</strain>
    </source>
</reference>
<keyword evidence="2" id="KW-0732">Signal</keyword>
<dbReference type="InterPro" id="IPR000866">
    <property type="entry name" value="AhpC/TSA"/>
</dbReference>
<protein>
    <submittedName>
        <fullName evidence="4">Thiol-disulfide isomerase/thioredoxin</fullName>
    </submittedName>
</protein>
<gene>
    <name evidence="4" type="ORF">DFR39_106192</name>
</gene>
<dbReference type="Pfam" id="PF00578">
    <property type="entry name" value="AhpC-TSA"/>
    <property type="match status" value="1"/>
</dbReference>
<evidence type="ECO:0000313" key="5">
    <source>
        <dbReference type="Proteomes" id="UP000295357"/>
    </source>
</evidence>
<dbReference type="RefSeq" id="WP_133604207.1">
    <property type="nucleotide sequence ID" value="NZ_JAUFPJ010000007.1"/>
</dbReference>
<comment type="caution">
    <text evidence="4">The sequence shown here is derived from an EMBL/GenBank/DDBJ whole genome shotgun (WGS) entry which is preliminary data.</text>
</comment>
<dbReference type="InterPro" id="IPR036249">
    <property type="entry name" value="Thioredoxin-like_sf"/>
</dbReference>
<evidence type="ECO:0000259" key="3">
    <source>
        <dbReference type="PROSITE" id="PS51352"/>
    </source>
</evidence>
<evidence type="ECO:0000256" key="1">
    <source>
        <dbReference type="ARBA" id="ARBA00023284"/>
    </source>
</evidence>
<dbReference type="PROSITE" id="PS51318">
    <property type="entry name" value="TAT"/>
    <property type="match status" value="1"/>
</dbReference>
<proteinExistence type="predicted"/>
<feature type="domain" description="Thioredoxin" evidence="3">
    <location>
        <begin position="38"/>
        <end position="178"/>
    </location>
</feature>
<keyword evidence="4" id="KW-0413">Isomerase</keyword>
<dbReference type="GO" id="GO:0015036">
    <property type="term" value="F:disulfide oxidoreductase activity"/>
    <property type="evidence" value="ECO:0007669"/>
    <property type="project" value="UniProtKB-ARBA"/>
</dbReference>
<feature type="signal peptide" evidence="2">
    <location>
        <begin position="1"/>
        <end position="29"/>
    </location>
</feature>
<keyword evidence="5" id="KW-1185">Reference proteome</keyword>
<dbReference type="CDD" id="cd02966">
    <property type="entry name" value="TlpA_like_family"/>
    <property type="match status" value="1"/>
</dbReference>
<dbReference type="InterPro" id="IPR013766">
    <property type="entry name" value="Thioredoxin_domain"/>
</dbReference>
<dbReference type="Gene3D" id="3.40.30.10">
    <property type="entry name" value="Glutaredoxin"/>
    <property type="match status" value="1"/>
</dbReference>
<evidence type="ECO:0000313" key="4">
    <source>
        <dbReference type="EMBL" id="TDP07927.1"/>
    </source>
</evidence>